<accession>D7CRZ5</accession>
<protein>
    <submittedName>
        <fullName evidence="1">Uncharacterized protein</fullName>
    </submittedName>
</protein>
<organism evidence="1 2">
    <name type="scientific">Truepera radiovictrix (strain DSM 17093 / CIP 108686 / LMG 22925 / RQ-24)</name>
    <dbReference type="NCBI Taxonomy" id="649638"/>
    <lineage>
        <taxon>Bacteria</taxon>
        <taxon>Thermotogati</taxon>
        <taxon>Deinococcota</taxon>
        <taxon>Deinococci</taxon>
        <taxon>Trueperales</taxon>
        <taxon>Trueperaceae</taxon>
        <taxon>Truepera</taxon>
    </lineage>
</organism>
<dbReference type="STRING" id="649638.Trad_2212"/>
<reference evidence="2" key="1">
    <citation type="submission" date="2010-05" db="EMBL/GenBank/DDBJ databases">
        <title>The complete genome of Truepera radiovictris DSM 17093.</title>
        <authorList>
            <consortium name="US DOE Joint Genome Institute (JGI-PGF)"/>
            <person name="Lucas S."/>
            <person name="Copeland A."/>
            <person name="Lapidus A."/>
            <person name="Glavina del Rio T."/>
            <person name="Dalin E."/>
            <person name="Tice H."/>
            <person name="Bruce D."/>
            <person name="Goodwin L."/>
            <person name="Pitluck S."/>
            <person name="Kyrpides N."/>
            <person name="Mavromatis K."/>
            <person name="Ovchinnikova G."/>
            <person name="Munk A.C."/>
            <person name="Detter J.C."/>
            <person name="Han C."/>
            <person name="Tapia R."/>
            <person name="Land M."/>
            <person name="Hauser L."/>
            <person name="Markowitz V."/>
            <person name="Cheng J.-F."/>
            <person name="Hugenholtz P."/>
            <person name="Woyke T."/>
            <person name="Wu D."/>
            <person name="Tindall B."/>
            <person name="Pomrenke H.G."/>
            <person name="Brambilla E."/>
            <person name="Klenk H.-P."/>
            <person name="Eisen J.A."/>
        </authorList>
    </citation>
    <scope>NUCLEOTIDE SEQUENCE [LARGE SCALE GENOMIC DNA]</scope>
    <source>
        <strain evidence="2">DSM 17093 / CIP 108686 / LMG 22925 / RQ-24</strain>
    </source>
</reference>
<dbReference type="Gene3D" id="3.40.50.300">
    <property type="entry name" value="P-loop containing nucleotide triphosphate hydrolases"/>
    <property type="match status" value="1"/>
</dbReference>
<dbReference type="EMBL" id="CP002049">
    <property type="protein sequence ID" value="ADI15323.1"/>
    <property type="molecule type" value="Genomic_DNA"/>
</dbReference>
<keyword evidence="2" id="KW-1185">Reference proteome</keyword>
<dbReference type="KEGG" id="tra:Trad_2212"/>
<evidence type="ECO:0000313" key="2">
    <source>
        <dbReference type="Proteomes" id="UP000000379"/>
    </source>
</evidence>
<reference evidence="1 2" key="2">
    <citation type="journal article" date="2011" name="Stand. Genomic Sci.">
        <title>Complete genome sequence of Truepera radiovictrix type strain (RQ-24).</title>
        <authorList>
            <person name="Ivanova N."/>
            <person name="Rohde C."/>
            <person name="Munk C."/>
            <person name="Nolan M."/>
            <person name="Lucas S."/>
            <person name="Del Rio T.G."/>
            <person name="Tice H."/>
            <person name="Deshpande S."/>
            <person name="Cheng J.F."/>
            <person name="Tapia R."/>
            <person name="Han C."/>
            <person name="Goodwin L."/>
            <person name="Pitluck S."/>
            <person name="Liolios K."/>
            <person name="Mavromatis K."/>
            <person name="Mikhailova N."/>
            <person name="Pati A."/>
            <person name="Chen A."/>
            <person name="Palaniappan K."/>
            <person name="Land M."/>
            <person name="Hauser L."/>
            <person name="Chang Y.J."/>
            <person name="Jeffries C.D."/>
            <person name="Brambilla E."/>
            <person name="Rohde M."/>
            <person name="Goker M."/>
            <person name="Tindall B.J."/>
            <person name="Woyke T."/>
            <person name="Bristow J."/>
            <person name="Eisen J.A."/>
            <person name="Markowitz V."/>
            <person name="Hugenholtz P."/>
            <person name="Kyrpides N.C."/>
            <person name="Klenk H.P."/>
            <person name="Lapidus A."/>
        </authorList>
    </citation>
    <scope>NUCLEOTIDE SEQUENCE [LARGE SCALE GENOMIC DNA]</scope>
    <source>
        <strain evidence="2">DSM 17093 / CIP 108686 / LMG 22925 / RQ-24</strain>
    </source>
</reference>
<dbReference type="Proteomes" id="UP000000379">
    <property type="component" value="Chromosome"/>
</dbReference>
<proteinExistence type="predicted"/>
<dbReference type="InterPro" id="IPR027417">
    <property type="entry name" value="P-loop_NTPase"/>
</dbReference>
<dbReference type="HOGENOM" id="CLU_1150789_0_0_0"/>
<evidence type="ECO:0000313" key="1">
    <source>
        <dbReference type="EMBL" id="ADI15323.1"/>
    </source>
</evidence>
<dbReference type="eggNOG" id="COG0237">
    <property type="taxonomic scope" value="Bacteria"/>
</dbReference>
<name>D7CRZ5_TRURR</name>
<dbReference type="AlphaFoldDB" id="D7CRZ5"/>
<dbReference type="SUPFAM" id="SSF52540">
    <property type="entry name" value="P-loop containing nucleoside triphosphate hydrolases"/>
    <property type="match status" value="1"/>
</dbReference>
<gene>
    <name evidence="1" type="ordered locus">Trad_2212</name>
</gene>
<sequence length="234" mass="25626">MLFLLGLTGVGKSTAAAALTRRGYALLPNRRALTDRLIIPEVQRAAGETPHPVEDRLERFALTRRYRQRHPGGMVHALCRYLEANPPGAQPLVFDNLRGADEAAAAVAAFPSARFVLLDAPPMTRLLRLIGRRDAFDRVAATRLENTGFVEALLALPGLEAVFDPYELARLEARGLPEEDLLRAVRILLSEAQNYDMAAAARVLRAAKDARGFLHLDTADKGAEAVQTAIEAWL</sequence>